<dbReference type="EMBL" id="JANJ01000002">
    <property type="protein sequence ID" value="EXI62759.1"/>
    <property type="molecule type" value="Genomic_DNA"/>
</dbReference>
<evidence type="ECO:0000256" key="3">
    <source>
        <dbReference type="ARBA" id="ARBA00012048"/>
    </source>
</evidence>
<accession>A0A011P8P7</accession>
<comment type="caution">
    <text evidence="12">The sequence shown here is derived from an EMBL/GenBank/DDBJ whole genome shotgun (WGS) entry which is preliminary data.</text>
</comment>
<evidence type="ECO:0000256" key="6">
    <source>
        <dbReference type="ARBA" id="ARBA00022741"/>
    </source>
</evidence>
<keyword evidence="13" id="KW-1185">Reference proteome</keyword>
<dbReference type="GO" id="GO:0015424">
    <property type="term" value="F:ABC-type amino acid transporter activity"/>
    <property type="evidence" value="ECO:0007669"/>
    <property type="project" value="InterPro"/>
</dbReference>
<dbReference type="PANTHER" id="PTHR43166">
    <property type="entry name" value="AMINO ACID IMPORT ATP-BINDING PROTEIN"/>
    <property type="match status" value="1"/>
</dbReference>
<dbReference type="InterPro" id="IPR003593">
    <property type="entry name" value="AAA+_ATPase"/>
</dbReference>
<feature type="domain" description="ABC transporter" evidence="11">
    <location>
        <begin position="4"/>
        <end position="238"/>
    </location>
</feature>
<comment type="catalytic activity">
    <reaction evidence="9">
        <text>ATP + H2O + proteinSide 1 = ADP + phosphate + proteinSide 2.</text>
        <dbReference type="EC" id="7.4.2.5"/>
    </reaction>
</comment>
<evidence type="ECO:0000256" key="8">
    <source>
        <dbReference type="ARBA" id="ARBA00024829"/>
    </source>
</evidence>
<dbReference type="Proteomes" id="UP000054123">
    <property type="component" value="Unassembled WGS sequence"/>
</dbReference>
<dbReference type="Gene3D" id="3.40.50.300">
    <property type="entry name" value="P-loop containing nucleotide triphosphate hydrolases"/>
    <property type="match status" value="1"/>
</dbReference>
<keyword evidence="6" id="KW-0547">Nucleotide-binding</keyword>
<dbReference type="PATRIC" id="fig|1450449.3.peg.593"/>
<protein>
    <recommendedName>
        <fullName evidence="4">Leukotoxin translocation ATP-binding protein LktB</fullName>
        <ecNumber evidence="3">7.4.2.5</ecNumber>
    </recommendedName>
</protein>
<evidence type="ECO:0000256" key="10">
    <source>
        <dbReference type="SAM" id="Coils"/>
    </source>
</evidence>
<dbReference type="EC" id="7.4.2.5" evidence="3"/>
<evidence type="ECO:0000256" key="9">
    <source>
        <dbReference type="ARBA" id="ARBA00034068"/>
    </source>
</evidence>
<evidence type="ECO:0000256" key="4">
    <source>
        <dbReference type="ARBA" id="ARBA00021004"/>
    </source>
</evidence>
<sequence>MSLLSIQNLHKKYGETIAIRNLSLELHKGEVVVLLGPSGCGKSTLLRCINGLEEKQGGTIKIQGVGEFGKDLSWELSRQKVGMVFQSYELFAHLNVIDNILLGPLKAQNRKRQEVEDQADQLLKRVGLLERKTAFPRELSGGQKQRIAIVRALCMNPEVILLDEITAALDPEMVREVLDVVLELANEGMSMLIVTHEIGFAEKVADRIVFIDKGEIIEQAAPKDFFNAPKTERAKQFLHGLDY</sequence>
<proteinExistence type="inferred from homology"/>
<dbReference type="Pfam" id="PF00005">
    <property type="entry name" value="ABC_tran"/>
    <property type="match status" value="1"/>
</dbReference>
<dbReference type="SUPFAM" id="SSF52540">
    <property type="entry name" value="P-loop containing nucleoside triphosphate hydrolases"/>
    <property type="match status" value="1"/>
</dbReference>
<keyword evidence="10" id="KW-0175">Coiled coil</keyword>
<evidence type="ECO:0000256" key="1">
    <source>
        <dbReference type="ARBA" id="ARBA00004417"/>
    </source>
</evidence>
<gene>
    <name evidence="12" type="ORF">AK33_03120</name>
</gene>
<dbReference type="PROSITE" id="PS50893">
    <property type="entry name" value="ABC_TRANSPORTER_2"/>
    <property type="match status" value="1"/>
</dbReference>
<dbReference type="STRING" id="1122190.GCA_000621105_01263"/>
<comment type="subcellular location">
    <subcellularLocation>
        <location evidence="1">Cell inner membrane</location>
        <topology evidence="1">Peripheral membrane protein</topology>
    </subcellularLocation>
</comment>
<dbReference type="PANTHER" id="PTHR43166:SF4">
    <property type="entry name" value="PHOSPHONATES IMPORT ATP-BINDING PROTEIN PHNC"/>
    <property type="match status" value="1"/>
</dbReference>
<dbReference type="OrthoDB" id="9802264at2"/>
<evidence type="ECO:0000259" key="11">
    <source>
        <dbReference type="PROSITE" id="PS50893"/>
    </source>
</evidence>
<evidence type="ECO:0000313" key="12">
    <source>
        <dbReference type="EMBL" id="EXI62759.1"/>
    </source>
</evidence>
<keyword evidence="7 12" id="KW-0067">ATP-binding</keyword>
<reference evidence="12 13" key="1">
    <citation type="journal article" date="2014" name="Genome Announc.">
        <title>Genome Sequence of a Presumptive Mannheimia haemolytica Strain with an A1/A6-Cross-Reactive Serotype from a White-Tailed Deer (Odocoileus virginianus).</title>
        <authorList>
            <person name="Lawrence P.K."/>
            <person name="Bey R.F."/>
            <person name="Wiener B."/>
            <person name="Kittichotirat W."/>
            <person name="Bumgarner R.E."/>
        </authorList>
    </citation>
    <scope>NUCLEOTIDE SEQUENCE [LARGE SCALE GENOMIC DNA]</scope>
    <source>
        <strain evidence="12 13">PKL10</strain>
    </source>
</reference>
<dbReference type="SMART" id="SM00382">
    <property type="entry name" value="AAA"/>
    <property type="match status" value="1"/>
</dbReference>
<dbReference type="GO" id="GO:0005886">
    <property type="term" value="C:plasma membrane"/>
    <property type="evidence" value="ECO:0007669"/>
    <property type="project" value="UniProtKB-SubCell"/>
</dbReference>
<dbReference type="RefSeq" id="WP_042801854.1">
    <property type="nucleotide sequence ID" value="NZ_AVSP01000006.1"/>
</dbReference>
<evidence type="ECO:0000256" key="5">
    <source>
        <dbReference type="ARBA" id="ARBA00022448"/>
    </source>
</evidence>
<dbReference type="InterPro" id="IPR017871">
    <property type="entry name" value="ABC_transporter-like_CS"/>
</dbReference>
<name>A0A011P8P7_9PAST</name>
<dbReference type="PROSITE" id="PS00211">
    <property type="entry name" value="ABC_TRANSPORTER_1"/>
    <property type="match status" value="1"/>
</dbReference>
<dbReference type="AlphaFoldDB" id="A0A011P8P7"/>
<comment type="function">
    <text evidence="8">Part of the ABC transporter complex LktBD involved in leukotoxin export. Transmembrane domains (TMD) form a pore in the inner membrane and the ATP-binding domain (NBD) is responsible for energy generation.</text>
</comment>
<dbReference type="GO" id="GO:0016887">
    <property type="term" value="F:ATP hydrolysis activity"/>
    <property type="evidence" value="ECO:0007669"/>
    <property type="project" value="InterPro"/>
</dbReference>
<evidence type="ECO:0000256" key="2">
    <source>
        <dbReference type="ARBA" id="ARBA00005417"/>
    </source>
</evidence>
<comment type="similarity">
    <text evidence="2">Belongs to the ABC transporter superfamily.</text>
</comment>
<feature type="coiled-coil region" evidence="10">
    <location>
        <begin position="105"/>
        <end position="132"/>
    </location>
</feature>
<evidence type="ECO:0000313" key="13">
    <source>
        <dbReference type="Proteomes" id="UP000054123"/>
    </source>
</evidence>
<dbReference type="InterPro" id="IPR027417">
    <property type="entry name" value="P-loop_NTPase"/>
</dbReference>
<dbReference type="GO" id="GO:0005524">
    <property type="term" value="F:ATP binding"/>
    <property type="evidence" value="ECO:0007669"/>
    <property type="project" value="UniProtKB-KW"/>
</dbReference>
<evidence type="ECO:0000256" key="7">
    <source>
        <dbReference type="ARBA" id="ARBA00022840"/>
    </source>
</evidence>
<organism evidence="12 13">
    <name type="scientific">Mannheimia granulomatis</name>
    <dbReference type="NCBI Taxonomy" id="85402"/>
    <lineage>
        <taxon>Bacteria</taxon>
        <taxon>Pseudomonadati</taxon>
        <taxon>Pseudomonadota</taxon>
        <taxon>Gammaproteobacteria</taxon>
        <taxon>Pasteurellales</taxon>
        <taxon>Pasteurellaceae</taxon>
        <taxon>Mannheimia</taxon>
    </lineage>
</organism>
<dbReference type="InterPro" id="IPR030679">
    <property type="entry name" value="ABC_ATPase_HisP-typ"/>
</dbReference>
<dbReference type="InterPro" id="IPR050086">
    <property type="entry name" value="MetN_ABC_transporter-like"/>
</dbReference>
<dbReference type="PIRSF" id="PIRSF039085">
    <property type="entry name" value="ABC_ATPase_HisP"/>
    <property type="match status" value="1"/>
</dbReference>
<keyword evidence="5" id="KW-0813">Transport</keyword>
<dbReference type="InterPro" id="IPR003439">
    <property type="entry name" value="ABC_transporter-like_ATP-bd"/>
</dbReference>